<dbReference type="GO" id="GO:0016987">
    <property type="term" value="F:sigma factor activity"/>
    <property type="evidence" value="ECO:0007669"/>
    <property type="project" value="UniProtKB-KW"/>
</dbReference>
<dbReference type="Gene3D" id="1.10.1740.10">
    <property type="match status" value="1"/>
</dbReference>
<reference evidence="9" key="1">
    <citation type="submission" date="2016-03" db="EMBL/GenBank/DDBJ databases">
        <title>Complete genome sequence of the type strain Actinoalloteichus hymeniacidonis DSM 45092.</title>
        <authorList>
            <person name="Schaffert L."/>
            <person name="Albersmeier A."/>
            <person name="Winkler A."/>
            <person name="Kalinowski J."/>
            <person name="Zotchev S."/>
            <person name="Ruckert C."/>
        </authorList>
    </citation>
    <scope>NUCLEOTIDE SEQUENCE [LARGE SCALE GENOMIC DNA]</scope>
    <source>
        <strain evidence="9">HPA177(T) (DSM 45092(T))</strain>
    </source>
</reference>
<dbReference type="GO" id="GO:0003677">
    <property type="term" value="F:DNA binding"/>
    <property type="evidence" value="ECO:0007669"/>
    <property type="project" value="UniProtKB-KW"/>
</dbReference>
<evidence type="ECO:0000256" key="4">
    <source>
        <dbReference type="ARBA" id="ARBA00023125"/>
    </source>
</evidence>
<keyword evidence="2" id="KW-0805">Transcription regulation</keyword>
<dbReference type="CDD" id="cd06171">
    <property type="entry name" value="Sigma70_r4"/>
    <property type="match status" value="1"/>
</dbReference>
<dbReference type="InterPro" id="IPR013325">
    <property type="entry name" value="RNA_pol_sigma_r2"/>
</dbReference>
<evidence type="ECO:0000256" key="5">
    <source>
        <dbReference type="ARBA" id="ARBA00023163"/>
    </source>
</evidence>
<dbReference type="RefSeq" id="WP_069852813.1">
    <property type="nucleotide sequence ID" value="NZ_CP014859.1"/>
</dbReference>
<dbReference type="InterPro" id="IPR013324">
    <property type="entry name" value="RNA_pol_sigma_r3/r4-like"/>
</dbReference>
<evidence type="ECO:0000256" key="3">
    <source>
        <dbReference type="ARBA" id="ARBA00023082"/>
    </source>
</evidence>
<dbReference type="Gene3D" id="1.10.10.10">
    <property type="entry name" value="Winged helix-like DNA-binding domain superfamily/Winged helix DNA-binding domain"/>
    <property type="match status" value="1"/>
</dbReference>
<dbReference type="PANTHER" id="PTHR43133">
    <property type="entry name" value="RNA POLYMERASE ECF-TYPE SIGMA FACTO"/>
    <property type="match status" value="1"/>
</dbReference>
<organism evidence="8 9">
    <name type="scientific">Actinoalloteichus hymeniacidonis</name>
    <dbReference type="NCBI Taxonomy" id="340345"/>
    <lineage>
        <taxon>Bacteria</taxon>
        <taxon>Bacillati</taxon>
        <taxon>Actinomycetota</taxon>
        <taxon>Actinomycetes</taxon>
        <taxon>Pseudonocardiales</taxon>
        <taxon>Pseudonocardiaceae</taxon>
        <taxon>Actinoalloteichus</taxon>
    </lineage>
</organism>
<protein>
    <submittedName>
        <fullName evidence="8">RNA polymerase sigma-70 factor, sigma-E family</fullName>
    </submittedName>
</protein>
<evidence type="ECO:0000313" key="9">
    <source>
        <dbReference type="Proteomes" id="UP000095210"/>
    </source>
</evidence>
<feature type="domain" description="RNA polymerase sigma-70 region 2" evidence="6">
    <location>
        <begin position="20"/>
        <end position="79"/>
    </location>
</feature>
<keyword evidence="3" id="KW-0731">Sigma factor</keyword>
<feature type="domain" description="RNA polymerase sigma factor 70 region 4 type 2" evidence="7">
    <location>
        <begin position="109"/>
        <end position="161"/>
    </location>
</feature>
<dbReference type="Proteomes" id="UP000095210">
    <property type="component" value="Chromosome"/>
</dbReference>
<evidence type="ECO:0000259" key="7">
    <source>
        <dbReference type="Pfam" id="PF08281"/>
    </source>
</evidence>
<dbReference type="InterPro" id="IPR013249">
    <property type="entry name" value="RNA_pol_sigma70_r4_t2"/>
</dbReference>
<evidence type="ECO:0000256" key="1">
    <source>
        <dbReference type="ARBA" id="ARBA00010641"/>
    </source>
</evidence>
<gene>
    <name evidence="8" type="ORF">TL08_26090</name>
</gene>
<dbReference type="Pfam" id="PF04542">
    <property type="entry name" value="Sigma70_r2"/>
    <property type="match status" value="1"/>
</dbReference>
<dbReference type="KEGG" id="ahm:TL08_26090"/>
<accession>A0AAC9N1B6</accession>
<evidence type="ECO:0000313" key="8">
    <source>
        <dbReference type="EMBL" id="AOS65987.1"/>
    </source>
</evidence>
<evidence type="ECO:0000259" key="6">
    <source>
        <dbReference type="Pfam" id="PF04542"/>
    </source>
</evidence>
<dbReference type="EMBL" id="CP014859">
    <property type="protein sequence ID" value="AOS65987.1"/>
    <property type="molecule type" value="Genomic_DNA"/>
</dbReference>
<dbReference type="InterPro" id="IPR014325">
    <property type="entry name" value="RNA_pol_sigma-E_actinobac"/>
</dbReference>
<dbReference type="AlphaFoldDB" id="A0AAC9N1B6"/>
<dbReference type="SUPFAM" id="SSF88659">
    <property type="entry name" value="Sigma3 and sigma4 domains of RNA polymerase sigma factors"/>
    <property type="match status" value="1"/>
</dbReference>
<dbReference type="InterPro" id="IPR014284">
    <property type="entry name" value="RNA_pol_sigma-70_dom"/>
</dbReference>
<dbReference type="InterPro" id="IPR007627">
    <property type="entry name" value="RNA_pol_sigma70_r2"/>
</dbReference>
<evidence type="ECO:0000256" key="2">
    <source>
        <dbReference type="ARBA" id="ARBA00023015"/>
    </source>
</evidence>
<dbReference type="NCBIfam" id="TIGR02937">
    <property type="entry name" value="sigma70-ECF"/>
    <property type="match status" value="1"/>
</dbReference>
<dbReference type="InterPro" id="IPR039425">
    <property type="entry name" value="RNA_pol_sigma-70-like"/>
</dbReference>
<dbReference type="GO" id="GO:0006352">
    <property type="term" value="P:DNA-templated transcription initiation"/>
    <property type="evidence" value="ECO:0007669"/>
    <property type="project" value="InterPro"/>
</dbReference>
<keyword evidence="5" id="KW-0804">Transcription</keyword>
<name>A0AAC9N1B6_9PSEU</name>
<sequence>MLAEEEQQFRAFAREQAAGLRRTAYLMCGDWHLAEDLVQTTLIKLHRAWPRVNRKDTVQRYVRMVLTRCLLDEHRRPWRRRERRDGVVPEVLDTAADPAAAGQRAWAKNMVHQALTEVPPRQRAVLVLRYFEDLSVAEAAATLRCSEGTVKSQTSRGLTALRAAMEHQDEGLLRPAMEGIAW</sequence>
<comment type="similarity">
    <text evidence="1">Belongs to the sigma-70 factor family. ECF subfamily.</text>
</comment>
<dbReference type="SUPFAM" id="SSF88946">
    <property type="entry name" value="Sigma2 domain of RNA polymerase sigma factors"/>
    <property type="match status" value="1"/>
</dbReference>
<dbReference type="PANTHER" id="PTHR43133:SF50">
    <property type="entry name" value="ECF RNA POLYMERASE SIGMA FACTOR SIGM"/>
    <property type="match status" value="1"/>
</dbReference>
<dbReference type="NCBIfam" id="TIGR02983">
    <property type="entry name" value="SigE-fam_strep"/>
    <property type="match status" value="1"/>
</dbReference>
<dbReference type="Pfam" id="PF08281">
    <property type="entry name" value="Sigma70_r4_2"/>
    <property type="match status" value="1"/>
</dbReference>
<keyword evidence="9" id="KW-1185">Reference proteome</keyword>
<dbReference type="InterPro" id="IPR036388">
    <property type="entry name" value="WH-like_DNA-bd_sf"/>
</dbReference>
<keyword evidence="4" id="KW-0238">DNA-binding</keyword>
<proteinExistence type="inferred from homology"/>